<evidence type="ECO:0000313" key="1">
    <source>
        <dbReference type="EMBL" id="KIG12660.1"/>
    </source>
</evidence>
<evidence type="ECO:0000313" key="2">
    <source>
        <dbReference type="Proteomes" id="UP000031599"/>
    </source>
</evidence>
<dbReference type="RefSeq" id="WP_052557282.1">
    <property type="nucleotide sequence ID" value="NZ_JMCC02000122.1"/>
</dbReference>
<dbReference type="AlphaFoldDB" id="A0A0C2CSP8"/>
<dbReference type="Proteomes" id="UP000031599">
    <property type="component" value="Unassembled WGS sequence"/>
</dbReference>
<comment type="caution">
    <text evidence="1">The sequence shown here is derived from an EMBL/GenBank/DDBJ whole genome shotgun (WGS) entry which is preliminary data.</text>
</comment>
<gene>
    <name evidence="1" type="ORF">DB30_01148</name>
</gene>
<reference evidence="1 2" key="1">
    <citation type="submission" date="2014-12" db="EMBL/GenBank/DDBJ databases">
        <title>Genome assembly of Enhygromyxa salina DSM 15201.</title>
        <authorList>
            <person name="Sharma G."/>
            <person name="Subramanian S."/>
        </authorList>
    </citation>
    <scope>NUCLEOTIDE SEQUENCE [LARGE SCALE GENOMIC DNA]</scope>
    <source>
        <strain evidence="1 2">DSM 15201</strain>
    </source>
</reference>
<protein>
    <submittedName>
        <fullName evidence="1">Uncharacterized protein</fullName>
    </submittedName>
</protein>
<proteinExistence type="predicted"/>
<dbReference type="EMBL" id="JMCC02000122">
    <property type="protein sequence ID" value="KIG12660.1"/>
    <property type="molecule type" value="Genomic_DNA"/>
</dbReference>
<organism evidence="1 2">
    <name type="scientific">Enhygromyxa salina</name>
    <dbReference type="NCBI Taxonomy" id="215803"/>
    <lineage>
        <taxon>Bacteria</taxon>
        <taxon>Pseudomonadati</taxon>
        <taxon>Myxococcota</taxon>
        <taxon>Polyangia</taxon>
        <taxon>Nannocystales</taxon>
        <taxon>Nannocystaceae</taxon>
        <taxon>Enhygromyxa</taxon>
    </lineage>
</organism>
<sequence>MTAADLTTSASAQRVAIHVDDVRVEVLAGTSLAAALLDLRIGDHALHAPTDWAPNWPPIWPPICAPICAPITPRAPLSRVTLDQLRS</sequence>
<name>A0A0C2CSP8_9BACT</name>
<accession>A0A0C2CSP8</accession>